<evidence type="ECO:0000256" key="4">
    <source>
        <dbReference type="ARBA" id="ARBA00022777"/>
    </source>
</evidence>
<dbReference type="SUPFAM" id="SSF56112">
    <property type="entry name" value="Protein kinase-like (PK-like)"/>
    <property type="match status" value="1"/>
</dbReference>
<dbReference type="GO" id="GO:0005524">
    <property type="term" value="F:ATP binding"/>
    <property type="evidence" value="ECO:0007669"/>
    <property type="project" value="UniProtKB-UniRule"/>
</dbReference>
<dbReference type="PANTHER" id="PTHR24345">
    <property type="entry name" value="SERINE/THREONINE-PROTEIN KINASE PLK"/>
    <property type="match status" value="1"/>
</dbReference>
<evidence type="ECO:0000259" key="7">
    <source>
        <dbReference type="PROSITE" id="PS50011"/>
    </source>
</evidence>
<dbReference type="InterPro" id="IPR017441">
    <property type="entry name" value="Protein_kinase_ATP_BS"/>
</dbReference>
<evidence type="ECO:0000256" key="1">
    <source>
        <dbReference type="ARBA" id="ARBA00022527"/>
    </source>
</evidence>
<dbReference type="AlphaFoldDB" id="A0A7R9ETH6"/>
<feature type="binding site" evidence="6">
    <location>
        <position position="40"/>
    </location>
    <ligand>
        <name>ATP</name>
        <dbReference type="ChEBI" id="CHEBI:30616"/>
    </ligand>
</feature>
<dbReference type="Pfam" id="PF00069">
    <property type="entry name" value="Pkinase"/>
    <property type="match status" value="1"/>
</dbReference>
<keyword evidence="5 6" id="KW-0067">ATP-binding</keyword>
<dbReference type="FunFam" id="3.30.200.20:FF:000042">
    <property type="entry name" value="Aurora kinase A"/>
    <property type="match status" value="1"/>
</dbReference>
<dbReference type="PANTHER" id="PTHR24345:SF91">
    <property type="entry name" value="SERINE_THREONINE-PROTEIN KINASE PLK4"/>
    <property type="match status" value="1"/>
</dbReference>
<dbReference type="InterPro" id="IPR011009">
    <property type="entry name" value="Kinase-like_dom_sf"/>
</dbReference>
<feature type="domain" description="Protein kinase" evidence="7">
    <location>
        <begin position="11"/>
        <end position="113"/>
    </location>
</feature>
<dbReference type="SMART" id="SM00220">
    <property type="entry name" value="S_TKc"/>
    <property type="match status" value="1"/>
</dbReference>
<reference evidence="8" key="1">
    <citation type="submission" date="2020-11" db="EMBL/GenBank/DDBJ databases">
        <authorList>
            <person name="Tran Van P."/>
        </authorList>
    </citation>
    <scope>NUCLEOTIDE SEQUENCE</scope>
</reference>
<dbReference type="EMBL" id="OD565065">
    <property type="protein sequence ID" value="CAD7440721.1"/>
    <property type="molecule type" value="Genomic_DNA"/>
</dbReference>
<keyword evidence="4" id="KW-0418">Kinase</keyword>
<dbReference type="GO" id="GO:0005634">
    <property type="term" value="C:nucleus"/>
    <property type="evidence" value="ECO:0007669"/>
    <property type="project" value="TreeGrafter"/>
</dbReference>
<evidence type="ECO:0000256" key="6">
    <source>
        <dbReference type="PROSITE-ProRule" id="PRU10141"/>
    </source>
</evidence>
<evidence type="ECO:0000313" key="8">
    <source>
        <dbReference type="EMBL" id="CAD7440721.1"/>
    </source>
</evidence>
<name>A0A7R9ETH6_9NEOP</name>
<accession>A0A7R9ETH6</accession>
<organism evidence="8">
    <name type="scientific">Timema bartmani</name>
    <dbReference type="NCBI Taxonomy" id="61472"/>
    <lineage>
        <taxon>Eukaryota</taxon>
        <taxon>Metazoa</taxon>
        <taxon>Ecdysozoa</taxon>
        <taxon>Arthropoda</taxon>
        <taxon>Hexapoda</taxon>
        <taxon>Insecta</taxon>
        <taxon>Pterygota</taxon>
        <taxon>Neoptera</taxon>
        <taxon>Polyneoptera</taxon>
        <taxon>Phasmatodea</taxon>
        <taxon>Timematodea</taxon>
        <taxon>Timematoidea</taxon>
        <taxon>Timematidae</taxon>
        <taxon>Timema</taxon>
    </lineage>
</organism>
<evidence type="ECO:0000256" key="3">
    <source>
        <dbReference type="ARBA" id="ARBA00022741"/>
    </source>
</evidence>
<sequence length="113" mass="12938">MSSFGEQIEEYEVLNLLGKGGFASVYRAKCLTSQIEVAIKMIDKKRMGAADMVERVRQEVAIHSRLKHPAVLELYTFFEDTNYVYLVLELCQNGELQRYLKNNAKTLSENEGN</sequence>
<dbReference type="GO" id="GO:0004674">
    <property type="term" value="F:protein serine/threonine kinase activity"/>
    <property type="evidence" value="ECO:0007669"/>
    <property type="project" value="UniProtKB-KW"/>
</dbReference>
<protein>
    <recommendedName>
        <fullName evidence="7">Protein kinase domain-containing protein</fullName>
    </recommendedName>
</protein>
<gene>
    <name evidence="8" type="ORF">TBIB3V08_LOCUS3212</name>
</gene>
<dbReference type="PROSITE" id="PS00107">
    <property type="entry name" value="PROTEIN_KINASE_ATP"/>
    <property type="match status" value="1"/>
</dbReference>
<dbReference type="Gene3D" id="3.30.200.20">
    <property type="entry name" value="Phosphorylase Kinase, domain 1"/>
    <property type="match status" value="1"/>
</dbReference>
<evidence type="ECO:0000256" key="5">
    <source>
        <dbReference type="ARBA" id="ARBA00022840"/>
    </source>
</evidence>
<keyword evidence="2" id="KW-0808">Transferase</keyword>
<dbReference type="InterPro" id="IPR000719">
    <property type="entry name" value="Prot_kinase_dom"/>
</dbReference>
<keyword evidence="3 6" id="KW-0547">Nucleotide-binding</keyword>
<keyword evidence="1" id="KW-0723">Serine/threonine-protein kinase</keyword>
<proteinExistence type="predicted"/>
<evidence type="ECO:0000256" key="2">
    <source>
        <dbReference type="ARBA" id="ARBA00022679"/>
    </source>
</evidence>
<dbReference type="PROSITE" id="PS50011">
    <property type="entry name" value="PROTEIN_KINASE_DOM"/>
    <property type="match status" value="1"/>
</dbReference>